<reference evidence="2 3" key="1">
    <citation type="submission" date="2018-10" db="EMBL/GenBank/DDBJ databases">
        <title>Genomic Encyclopedia of Archaeal and Bacterial Type Strains, Phase II (KMG-II): from individual species to whole genera.</title>
        <authorList>
            <person name="Goeker M."/>
        </authorList>
    </citation>
    <scope>NUCLEOTIDE SEQUENCE [LARGE SCALE GENOMIC DNA]</scope>
    <source>
        <strain evidence="2 3">VM1</strain>
    </source>
</reference>
<keyword evidence="1" id="KW-0472">Membrane</keyword>
<evidence type="ECO:0000313" key="3">
    <source>
        <dbReference type="Proteomes" id="UP000280842"/>
    </source>
</evidence>
<keyword evidence="3" id="KW-1185">Reference proteome</keyword>
<evidence type="ECO:0000256" key="1">
    <source>
        <dbReference type="SAM" id="Phobius"/>
    </source>
</evidence>
<gene>
    <name evidence="2" type="ORF">CLV39_1472</name>
</gene>
<accession>A0A3M0BDV1</accession>
<organism evidence="2 3">
    <name type="scientific">Hydrogenothermus marinus</name>
    <dbReference type="NCBI Taxonomy" id="133270"/>
    <lineage>
        <taxon>Bacteria</taxon>
        <taxon>Pseudomonadati</taxon>
        <taxon>Aquificota</taxon>
        <taxon>Aquificia</taxon>
        <taxon>Aquificales</taxon>
        <taxon>Hydrogenothermaceae</taxon>
        <taxon>Hydrogenothermus</taxon>
    </lineage>
</organism>
<dbReference type="Pfam" id="PF12836">
    <property type="entry name" value="HHH_3"/>
    <property type="match status" value="1"/>
</dbReference>
<keyword evidence="1" id="KW-0812">Transmembrane</keyword>
<dbReference type="Gene3D" id="1.10.150.280">
    <property type="entry name" value="AF1531-like domain"/>
    <property type="match status" value="1"/>
</dbReference>
<proteinExistence type="predicted"/>
<keyword evidence="1" id="KW-1133">Transmembrane helix</keyword>
<dbReference type="RefSeq" id="WP_121923577.1">
    <property type="nucleotide sequence ID" value="NZ_REFO01000014.1"/>
</dbReference>
<comment type="caution">
    <text evidence="2">The sequence shown here is derived from an EMBL/GenBank/DDBJ whole genome shotgun (WGS) entry which is preliminary data.</text>
</comment>
<evidence type="ECO:0000313" key="2">
    <source>
        <dbReference type="EMBL" id="RMA93138.1"/>
    </source>
</evidence>
<dbReference type="OrthoDB" id="9801154at2"/>
<dbReference type="AlphaFoldDB" id="A0A3M0BDV1"/>
<name>A0A3M0BDV1_9AQUI</name>
<dbReference type="InterPro" id="IPR010994">
    <property type="entry name" value="RuvA_2-like"/>
</dbReference>
<sequence>MIDIAKFQKYKINLFLVIFTAIIFSYTFFKPSNKYTKKDLLVNINKANLNQLISIPYIGKKTAENIIKLRDKKGYIKNINQLKFLRNFKKFKEYIKVKDAT</sequence>
<feature type="transmembrane region" description="Helical" evidence="1">
    <location>
        <begin position="12"/>
        <end position="29"/>
    </location>
</feature>
<dbReference type="EMBL" id="REFO01000014">
    <property type="protein sequence ID" value="RMA93138.1"/>
    <property type="molecule type" value="Genomic_DNA"/>
</dbReference>
<dbReference type="Proteomes" id="UP000280842">
    <property type="component" value="Unassembled WGS sequence"/>
</dbReference>
<protein>
    <submittedName>
        <fullName evidence="2">Competence protein ComEA</fullName>
    </submittedName>
</protein>
<dbReference type="SUPFAM" id="SSF47781">
    <property type="entry name" value="RuvA domain 2-like"/>
    <property type="match status" value="1"/>
</dbReference>